<dbReference type="EMBL" id="PDVP01000010">
    <property type="protein sequence ID" value="PHP66040.1"/>
    <property type="molecule type" value="Genomic_DNA"/>
</dbReference>
<evidence type="ECO:0000313" key="3">
    <source>
        <dbReference type="EMBL" id="PHP66040.1"/>
    </source>
</evidence>
<dbReference type="Proteomes" id="UP000221168">
    <property type="component" value="Unassembled WGS sequence"/>
</dbReference>
<protein>
    <submittedName>
        <fullName evidence="3">Uncharacterized protein</fullName>
    </submittedName>
</protein>
<dbReference type="RefSeq" id="WP_099307305.1">
    <property type="nucleotide sequence ID" value="NZ_PDVP01000010.1"/>
</dbReference>
<feature type="compositionally biased region" description="Low complexity" evidence="1">
    <location>
        <begin position="375"/>
        <end position="387"/>
    </location>
</feature>
<keyword evidence="4" id="KW-1185">Reference proteome</keyword>
<dbReference type="AlphaFoldDB" id="A0A2G1QKR1"/>
<organism evidence="3 4">
    <name type="scientific">Zhengella mangrovi</name>
    <dbReference type="NCBI Taxonomy" id="1982044"/>
    <lineage>
        <taxon>Bacteria</taxon>
        <taxon>Pseudomonadati</taxon>
        <taxon>Pseudomonadota</taxon>
        <taxon>Alphaproteobacteria</taxon>
        <taxon>Hyphomicrobiales</taxon>
        <taxon>Notoacmeibacteraceae</taxon>
        <taxon>Zhengella</taxon>
    </lineage>
</organism>
<evidence type="ECO:0000256" key="2">
    <source>
        <dbReference type="SAM" id="SignalP"/>
    </source>
</evidence>
<feature type="compositionally biased region" description="Low complexity" evidence="1">
    <location>
        <begin position="355"/>
        <end position="366"/>
    </location>
</feature>
<evidence type="ECO:0000313" key="4">
    <source>
        <dbReference type="Proteomes" id="UP000221168"/>
    </source>
</evidence>
<proteinExistence type="predicted"/>
<sequence length="405" mass="42901">MRFFRIMAAAALLAAAPMAATLPARGGEIRDLDGVRFEAPDRWAEMARIQGKELGFVRPDSRGRLSIYWWLPDEPLLGAPDILSHGQIMVAGHPALLIHYDFYSEESLKAVFLVPRADGRQLVVSVDYPKGETADLQALLQRVLDSIRFDGEAPPPAAQAGNGTERLITIPDEGVEAAQPAQAAAPAAVDPSWLKDRFGSDCTMVDLQTWSHPVGDVLARAGANRLLWLALCQDRTYPVFGMAFDYDPRSATRDYFVPLWSDMLKANGNWAFTVVDAGDEVMIHVSREGRRGLTLDEEDLPAGFAAPATAVSPPGSQGSIFDDGANAPAVTAPQGQDGTAANGNAIFGDGDTGNSAGASAPSPGAALTGDPENLPPVSASPAPSGGAPRNGMDAVIRDLNSYLKD</sequence>
<keyword evidence="2" id="KW-0732">Signal</keyword>
<feature type="chain" id="PRO_5013814025" evidence="2">
    <location>
        <begin position="20"/>
        <end position="405"/>
    </location>
</feature>
<feature type="compositionally biased region" description="Polar residues" evidence="1">
    <location>
        <begin position="333"/>
        <end position="342"/>
    </location>
</feature>
<gene>
    <name evidence="3" type="ORF">CSC94_15635</name>
</gene>
<evidence type="ECO:0000256" key="1">
    <source>
        <dbReference type="SAM" id="MobiDB-lite"/>
    </source>
</evidence>
<name>A0A2G1QKR1_9HYPH</name>
<feature type="signal peptide" evidence="2">
    <location>
        <begin position="1"/>
        <end position="19"/>
    </location>
</feature>
<feature type="region of interest" description="Disordered" evidence="1">
    <location>
        <begin position="305"/>
        <end position="405"/>
    </location>
</feature>
<comment type="caution">
    <text evidence="3">The sequence shown here is derived from an EMBL/GenBank/DDBJ whole genome shotgun (WGS) entry which is preliminary data.</text>
</comment>
<reference evidence="3 4" key="1">
    <citation type="submission" date="2017-10" db="EMBL/GenBank/DDBJ databases">
        <title>Sedimentibacterium mangrovi gen. nov., sp. nov., a novel member of family Phyllobacteriacea isolated from mangrove sediment.</title>
        <authorList>
            <person name="Liao H."/>
            <person name="Tian Y."/>
        </authorList>
    </citation>
    <scope>NUCLEOTIDE SEQUENCE [LARGE SCALE GENOMIC DNA]</scope>
    <source>
        <strain evidence="3 4">X9-2-2</strain>
    </source>
</reference>
<accession>A0A2G1QKR1</accession>
<dbReference type="OrthoDB" id="996425at2"/>